<feature type="compositionally biased region" description="Pro residues" evidence="1">
    <location>
        <begin position="163"/>
        <end position="178"/>
    </location>
</feature>
<feature type="compositionally biased region" description="Low complexity" evidence="1">
    <location>
        <begin position="262"/>
        <end position="286"/>
    </location>
</feature>
<accession>A0ABM5GB21</accession>
<proteinExistence type="predicted"/>
<feature type="region of interest" description="Disordered" evidence="1">
    <location>
        <begin position="262"/>
        <end position="450"/>
    </location>
</feature>
<feature type="compositionally biased region" description="Low complexity" evidence="1">
    <location>
        <begin position="130"/>
        <end position="162"/>
    </location>
</feature>
<protein>
    <submittedName>
        <fullName evidence="3">Uncharacterized protein</fullName>
    </submittedName>
</protein>
<feature type="compositionally biased region" description="Low complexity" evidence="1">
    <location>
        <begin position="343"/>
        <end position="353"/>
    </location>
</feature>
<evidence type="ECO:0000256" key="1">
    <source>
        <dbReference type="SAM" id="MobiDB-lite"/>
    </source>
</evidence>
<dbReference type="RefSeq" id="XP_072854845.1">
    <property type="nucleotide sequence ID" value="XM_072998744.1"/>
</dbReference>
<gene>
    <name evidence="3" type="primary">LOC140706893</name>
</gene>
<reference evidence="3" key="1">
    <citation type="submission" date="2025-08" db="UniProtKB">
        <authorList>
            <consortium name="RefSeq"/>
        </authorList>
    </citation>
    <scope>IDENTIFICATION</scope>
</reference>
<feature type="compositionally biased region" description="Low complexity" evidence="1">
    <location>
        <begin position="78"/>
        <end position="88"/>
    </location>
</feature>
<dbReference type="GeneID" id="140706893"/>
<evidence type="ECO:0000313" key="3">
    <source>
        <dbReference type="RefSeq" id="XP_072854845.1"/>
    </source>
</evidence>
<name>A0ABM5GB21_9SAUR</name>
<sequence>MASKAPSSPKVTFKSCAACSKKIPSTDGHRYCLFCLGESHIPQTCRHCERFTWQGLRLREQRLRAALWEKSLTAPAMAASSAPADSGPAPGPKTRANGKPTMSTKKASKKPKPPKSQDTAAIPPPLSPAATPQLQPSPSLPALTPQSPIEIPSQASSAASSPPSLPPPVDTPDIPLFPSPRKKRAKTRHLETASGDSRSPSPSGLKVSPRGARHARPKKPKRHEAMEDKPAPLKLSKGYLRKWWKQMQKLYDPRLLYSLAVRSSSSDSSSSSSVSSDSSVLSVPSPRDTDRGRHRHVQSVPSFPDIGARGPRSVPEEPSSLRKTEQRTTAAGCVRPPAPIPTGIPRRTTTDTGVGTAPLGTDAVPPKPKRPRDPVPAKPRKKKRRHASSDSDSFGSPRYRYRYRARYRTRYRTRYRYRTEGQETLQTKRQIDTGPRFSHARTPIPPVPPF</sequence>
<organism evidence="2 3">
    <name type="scientific">Pogona vitticeps</name>
    <name type="common">central bearded dragon</name>
    <dbReference type="NCBI Taxonomy" id="103695"/>
    <lineage>
        <taxon>Eukaryota</taxon>
        <taxon>Metazoa</taxon>
        <taxon>Chordata</taxon>
        <taxon>Craniata</taxon>
        <taxon>Vertebrata</taxon>
        <taxon>Euteleostomi</taxon>
        <taxon>Lepidosauria</taxon>
        <taxon>Squamata</taxon>
        <taxon>Bifurcata</taxon>
        <taxon>Unidentata</taxon>
        <taxon>Episquamata</taxon>
        <taxon>Toxicofera</taxon>
        <taxon>Iguania</taxon>
        <taxon>Acrodonta</taxon>
        <taxon>Agamidae</taxon>
        <taxon>Amphibolurinae</taxon>
        <taxon>Pogona</taxon>
    </lineage>
</organism>
<evidence type="ECO:0000313" key="2">
    <source>
        <dbReference type="Proteomes" id="UP001652642"/>
    </source>
</evidence>
<dbReference type="Proteomes" id="UP001652642">
    <property type="component" value="Chromosome 4"/>
</dbReference>
<feature type="compositionally biased region" description="Basic residues" evidence="1">
    <location>
        <begin position="399"/>
        <end position="416"/>
    </location>
</feature>
<keyword evidence="2" id="KW-1185">Reference proteome</keyword>
<feature type="region of interest" description="Disordered" evidence="1">
    <location>
        <begin position="78"/>
        <end position="236"/>
    </location>
</feature>
<feature type="compositionally biased region" description="Basic residues" evidence="1">
    <location>
        <begin position="211"/>
        <end position="222"/>
    </location>
</feature>